<dbReference type="InterPro" id="IPR053376">
    <property type="entry name" value="Serine_acetyltransferase"/>
</dbReference>
<evidence type="ECO:0000313" key="8">
    <source>
        <dbReference type="Proteomes" id="UP001157355"/>
    </source>
</evidence>
<comment type="catalytic activity">
    <reaction evidence="6">
        <text>L-serine + acetyl-CoA = O-acetyl-L-serine + CoA</text>
        <dbReference type="Rhea" id="RHEA:24560"/>
        <dbReference type="ChEBI" id="CHEBI:33384"/>
        <dbReference type="ChEBI" id="CHEBI:57287"/>
        <dbReference type="ChEBI" id="CHEBI:57288"/>
        <dbReference type="ChEBI" id="CHEBI:58340"/>
        <dbReference type="EC" id="2.3.1.30"/>
    </reaction>
</comment>
<dbReference type="InterPro" id="IPR001451">
    <property type="entry name" value="Hexapep"/>
</dbReference>
<dbReference type="AlphaFoldDB" id="A0AA37X5T0"/>
<keyword evidence="4" id="KW-0808">Transferase</keyword>
<sequence>MTGEVVVLETQEAGLFDLEEIVAELAEVRSDWRRSQGGTAEAGGRELPSRAQIAHIVEGLRGALFPMRLGPPDLRPETENDYVGHTLDTVLQDLLAQVRLELQWAVRHVGQDLPDPDAEALRITRSFANTLVDIRRLLDSDIVAAFGADPAARSADEVLLCYPGIQCMIHHRIAHRLHRFGAPLIARLIAELAHSATGIDIHPGAQIGGSFFVDHGTGVVIGATAIIGERVQLFQAVTLGAKSFPTDATGAAIKGLPRHPIVEDDVVIYSGATILGRVTIGQGAVIGGNVWITEDVPAGATVSQARLSGVVPQVVRISA</sequence>
<evidence type="ECO:0000256" key="1">
    <source>
        <dbReference type="ARBA" id="ARBA00007274"/>
    </source>
</evidence>
<comment type="similarity">
    <text evidence="1">Belongs to the transferase hexapeptide repeat family.</text>
</comment>
<evidence type="ECO:0000256" key="5">
    <source>
        <dbReference type="ARBA" id="ARBA00023315"/>
    </source>
</evidence>
<accession>A0AA37X5T0</accession>
<organism evidence="7 8">
    <name type="scientific">Cypionkella aquatica</name>
    <dbReference type="NCBI Taxonomy" id="1756042"/>
    <lineage>
        <taxon>Bacteria</taxon>
        <taxon>Pseudomonadati</taxon>
        <taxon>Pseudomonadota</taxon>
        <taxon>Alphaproteobacteria</taxon>
        <taxon>Rhodobacterales</taxon>
        <taxon>Paracoccaceae</taxon>
        <taxon>Cypionkella</taxon>
    </lineage>
</organism>
<keyword evidence="3" id="KW-0028">Amino-acid biosynthesis</keyword>
<dbReference type="Gene3D" id="1.10.3130.10">
    <property type="entry name" value="serine acetyltransferase, domain 1"/>
    <property type="match status" value="1"/>
</dbReference>
<dbReference type="NCBIfam" id="NF041874">
    <property type="entry name" value="EPS_EpsC"/>
    <property type="match status" value="1"/>
</dbReference>
<dbReference type="CDD" id="cd03354">
    <property type="entry name" value="LbH_SAT"/>
    <property type="match status" value="1"/>
</dbReference>
<dbReference type="RefSeq" id="WP_284326437.1">
    <property type="nucleotide sequence ID" value="NZ_BSPP01000011.1"/>
</dbReference>
<dbReference type="SUPFAM" id="SSF51161">
    <property type="entry name" value="Trimeric LpxA-like enzymes"/>
    <property type="match status" value="1"/>
</dbReference>
<evidence type="ECO:0000256" key="4">
    <source>
        <dbReference type="ARBA" id="ARBA00022679"/>
    </source>
</evidence>
<dbReference type="Gene3D" id="2.160.10.10">
    <property type="entry name" value="Hexapeptide repeat proteins"/>
    <property type="match status" value="1"/>
</dbReference>
<dbReference type="InterPro" id="IPR045304">
    <property type="entry name" value="LbH_SAT"/>
</dbReference>
<dbReference type="PANTHER" id="PTHR42811">
    <property type="entry name" value="SERINE ACETYLTRANSFERASE"/>
    <property type="match status" value="1"/>
</dbReference>
<dbReference type="Proteomes" id="UP001157355">
    <property type="component" value="Unassembled WGS sequence"/>
</dbReference>
<evidence type="ECO:0000256" key="2">
    <source>
        <dbReference type="ARBA" id="ARBA00013266"/>
    </source>
</evidence>
<dbReference type="InterPro" id="IPR011004">
    <property type="entry name" value="Trimer_LpxA-like_sf"/>
</dbReference>
<protein>
    <recommendedName>
        <fullName evidence="2">serine O-acetyltransferase</fullName>
        <ecNumber evidence="2">2.3.1.30</ecNumber>
    </recommendedName>
</protein>
<gene>
    <name evidence="7" type="ORF">GCM10010873_32400</name>
</gene>
<proteinExistence type="inferred from homology"/>
<dbReference type="FunFam" id="2.160.10.10:FF:000015">
    <property type="entry name" value="Serine acetyltransferase, plasmid"/>
    <property type="match status" value="1"/>
</dbReference>
<evidence type="ECO:0000256" key="6">
    <source>
        <dbReference type="ARBA" id="ARBA00049486"/>
    </source>
</evidence>
<keyword evidence="5" id="KW-0012">Acyltransferase</keyword>
<dbReference type="InterPro" id="IPR042122">
    <property type="entry name" value="Ser_AcTrfase_N_sf"/>
</dbReference>
<evidence type="ECO:0000313" key="7">
    <source>
        <dbReference type="EMBL" id="GLS88266.1"/>
    </source>
</evidence>
<reference evidence="7 8" key="1">
    <citation type="journal article" date="2014" name="Int. J. Syst. Evol. Microbiol.">
        <title>Complete genome sequence of Corynebacterium casei LMG S-19264T (=DSM 44701T), isolated from a smear-ripened cheese.</title>
        <authorList>
            <consortium name="US DOE Joint Genome Institute (JGI-PGF)"/>
            <person name="Walter F."/>
            <person name="Albersmeier A."/>
            <person name="Kalinowski J."/>
            <person name="Ruckert C."/>
        </authorList>
    </citation>
    <scope>NUCLEOTIDE SEQUENCE [LARGE SCALE GENOMIC DNA]</scope>
    <source>
        <strain evidence="7 8">NBRC 111766</strain>
    </source>
</reference>
<dbReference type="GO" id="GO:0009001">
    <property type="term" value="F:serine O-acetyltransferase activity"/>
    <property type="evidence" value="ECO:0007669"/>
    <property type="project" value="UniProtKB-EC"/>
</dbReference>
<keyword evidence="8" id="KW-1185">Reference proteome</keyword>
<dbReference type="Pfam" id="PF00132">
    <property type="entry name" value="Hexapep"/>
    <property type="match status" value="1"/>
</dbReference>
<comment type="caution">
    <text evidence="7">The sequence shown here is derived from an EMBL/GenBank/DDBJ whole genome shotgun (WGS) entry which is preliminary data.</text>
</comment>
<dbReference type="EMBL" id="BSPP01000011">
    <property type="protein sequence ID" value="GLS88266.1"/>
    <property type="molecule type" value="Genomic_DNA"/>
</dbReference>
<dbReference type="EC" id="2.3.1.30" evidence="2"/>
<name>A0AA37X5T0_9RHOB</name>
<evidence type="ECO:0000256" key="3">
    <source>
        <dbReference type="ARBA" id="ARBA00022605"/>
    </source>
</evidence>
<dbReference type="GO" id="GO:0008652">
    <property type="term" value="P:amino acid biosynthetic process"/>
    <property type="evidence" value="ECO:0007669"/>
    <property type="project" value="UniProtKB-KW"/>
</dbReference>